<dbReference type="Proteomes" id="UP000016762">
    <property type="component" value="Unassembled WGS sequence"/>
</dbReference>
<keyword evidence="10" id="KW-0560">Oxidoreductase</keyword>
<dbReference type="GO" id="GO:0016987">
    <property type="term" value="F:sigma factor activity"/>
    <property type="evidence" value="ECO:0007669"/>
    <property type="project" value="UniProtKB-KW"/>
</dbReference>
<dbReference type="InterPro" id="IPR007627">
    <property type="entry name" value="RNA_pol_sigma70_r2"/>
</dbReference>
<proteinExistence type="inferred from homology"/>
<evidence type="ECO:0000259" key="9">
    <source>
        <dbReference type="Pfam" id="PF08281"/>
    </source>
</evidence>
<dbReference type="InterPro" id="IPR013249">
    <property type="entry name" value="RNA_pol_sigma70_r4_t2"/>
</dbReference>
<accession>U2WSD6</accession>
<dbReference type="InterPro" id="IPR000838">
    <property type="entry name" value="RNA_pol_sigma70_ECF_CS"/>
</dbReference>
<dbReference type="SUPFAM" id="SSF88946">
    <property type="entry name" value="Sigma2 domain of RNA polymerase sigma factors"/>
    <property type="match status" value="1"/>
</dbReference>
<dbReference type="NCBIfam" id="TIGR02937">
    <property type="entry name" value="sigma70-ECF"/>
    <property type="match status" value="1"/>
</dbReference>
<dbReference type="InterPro" id="IPR013324">
    <property type="entry name" value="RNA_pol_sigma_r3/r4-like"/>
</dbReference>
<evidence type="ECO:0000256" key="6">
    <source>
        <dbReference type="RuleBase" id="RU000716"/>
    </source>
</evidence>
<protein>
    <recommendedName>
        <fullName evidence="6">RNA polymerase sigma factor</fullName>
    </recommendedName>
</protein>
<gene>
    <name evidence="10" type="ORF">RS24_01483</name>
</gene>
<feature type="domain" description="RNA polymerase sigma-70 region 2" evidence="8">
    <location>
        <begin position="66"/>
        <end position="133"/>
    </location>
</feature>
<keyword evidence="11" id="KW-1185">Reference proteome</keyword>
<sequence length="223" mass="24743">MAGTSSGRSVDVKSGSPDTPPATSKSASKSKPRKKLSPADKAAMSELATLIEDIAAHKSKAAFKKLFEYFAPRLKGYLMRLGSSEAQAEELVQDVMLTVWRKAALFDRRKAAASTWLFTIARNRRIDILRREKYPELDPEDPALVPDEEVQPDDAVIMAERKAEVHSAMATLPEEQVELVKLAFYKGWSHSEISKETGLPLGTVKSRLRLSFTRLKEALDGKV</sequence>
<dbReference type="GO" id="GO:0006352">
    <property type="term" value="P:DNA-templated transcription initiation"/>
    <property type="evidence" value="ECO:0007669"/>
    <property type="project" value="InterPro"/>
</dbReference>
<evidence type="ECO:0000259" key="8">
    <source>
        <dbReference type="Pfam" id="PF04542"/>
    </source>
</evidence>
<name>U2WSD6_9PROT</name>
<organism evidence="10 11">
    <name type="scientific">Candidatus Micropelagius thuwalensis</name>
    <dbReference type="NCBI Taxonomy" id="1397666"/>
    <lineage>
        <taxon>Bacteria</taxon>
        <taxon>Pseudomonadati</taxon>
        <taxon>Pseudomonadota</taxon>
        <taxon>Alphaproteobacteria</taxon>
        <taxon>PS1 clade</taxon>
        <taxon>Candidatus Micropelagius</taxon>
    </lineage>
</organism>
<dbReference type="CDD" id="cd06171">
    <property type="entry name" value="Sigma70_r4"/>
    <property type="match status" value="1"/>
</dbReference>
<dbReference type="Gene3D" id="1.10.1740.10">
    <property type="match status" value="1"/>
</dbReference>
<reference evidence="10 11" key="1">
    <citation type="journal article" date="2014" name="FEMS Microbiol. Ecol.">
        <title>Genomic differentiation among two strains of the PS1 clade isolated from geographically separated marine habitats.</title>
        <authorList>
            <person name="Jimenez-Infante F."/>
            <person name="Ngugi D.K."/>
            <person name="Alam I."/>
            <person name="Rashid M."/>
            <person name="Baalawi W."/>
            <person name="Kamau A.A."/>
            <person name="Bajic V.B."/>
            <person name="Stingl U."/>
        </authorList>
    </citation>
    <scope>NUCLEOTIDE SEQUENCE [LARGE SCALE GENOMIC DNA]</scope>
    <source>
        <strain evidence="10 11">RS24</strain>
    </source>
</reference>
<dbReference type="Gene3D" id="1.10.10.10">
    <property type="entry name" value="Winged helix-like DNA-binding domain superfamily/Winged helix DNA-binding domain"/>
    <property type="match status" value="1"/>
</dbReference>
<dbReference type="GO" id="GO:0016491">
    <property type="term" value="F:oxidoreductase activity"/>
    <property type="evidence" value="ECO:0007669"/>
    <property type="project" value="UniProtKB-KW"/>
</dbReference>
<dbReference type="eggNOG" id="COG1595">
    <property type="taxonomic scope" value="Bacteria"/>
</dbReference>
<comment type="caution">
    <text evidence="10">The sequence shown here is derived from an EMBL/GenBank/DDBJ whole genome shotgun (WGS) entry which is preliminary data.</text>
</comment>
<evidence type="ECO:0000256" key="1">
    <source>
        <dbReference type="ARBA" id="ARBA00010641"/>
    </source>
</evidence>
<dbReference type="PATRIC" id="fig|1397666.3.peg.1377"/>
<dbReference type="PROSITE" id="PS01063">
    <property type="entry name" value="SIGMA70_ECF"/>
    <property type="match status" value="1"/>
</dbReference>
<dbReference type="InterPro" id="IPR014284">
    <property type="entry name" value="RNA_pol_sigma-70_dom"/>
</dbReference>
<keyword evidence="5 6" id="KW-0804">Transcription</keyword>
<feature type="region of interest" description="Disordered" evidence="7">
    <location>
        <begin position="1"/>
        <end position="40"/>
    </location>
</feature>
<dbReference type="EMBL" id="AWXE01000004">
    <property type="protein sequence ID" value="ERL46485.1"/>
    <property type="molecule type" value="Genomic_DNA"/>
</dbReference>
<feature type="domain" description="RNA polymerase sigma factor 70 region 4 type 2" evidence="9">
    <location>
        <begin position="164"/>
        <end position="212"/>
    </location>
</feature>
<evidence type="ECO:0000256" key="3">
    <source>
        <dbReference type="ARBA" id="ARBA00023082"/>
    </source>
</evidence>
<evidence type="ECO:0000256" key="7">
    <source>
        <dbReference type="SAM" id="MobiDB-lite"/>
    </source>
</evidence>
<dbReference type="InterPro" id="IPR039425">
    <property type="entry name" value="RNA_pol_sigma-70-like"/>
</dbReference>
<keyword evidence="2 6" id="KW-0805">Transcription regulation</keyword>
<dbReference type="PANTHER" id="PTHR43133">
    <property type="entry name" value="RNA POLYMERASE ECF-TYPE SIGMA FACTO"/>
    <property type="match status" value="1"/>
</dbReference>
<comment type="similarity">
    <text evidence="1 6">Belongs to the sigma-70 factor family. ECF subfamily.</text>
</comment>
<dbReference type="SUPFAM" id="SSF88659">
    <property type="entry name" value="Sigma3 and sigma4 domains of RNA polymerase sigma factors"/>
    <property type="match status" value="1"/>
</dbReference>
<dbReference type="PANTHER" id="PTHR43133:SF62">
    <property type="entry name" value="RNA POLYMERASE SIGMA FACTOR SIGZ"/>
    <property type="match status" value="1"/>
</dbReference>
<keyword evidence="4 6" id="KW-0238">DNA-binding</keyword>
<evidence type="ECO:0000256" key="2">
    <source>
        <dbReference type="ARBA" id="ARBA00023015"/>
    </source>
</evidence>
<dbReference type="Pfam" id="PF08281">
    <property type="entry name" value="Sigma70_r4_2"/>
    <property type="match status" value="1"/>
</dbReference>
<dbReference type="Pfam" id="PF04542">
    <property type="entry name" value="Sigma70_r2"/>
    <property type="match status" value="1"/>
</dbReference>
<evidence type="ECO:0000313" key="11">
    <source>
        <dbReference type="Proteomes" id="UP000016762"/>
    </source>
</evidence>
<dbReference type="STRING" id="1397666.RS24_01483"/>
<dbReference type="AlphaFoldDB" id="U2WSD6"/>
<evidence type="ECO:0000256" key="4">
    <source>
        <dbReference type="ARBA" id="ARBA00023125"/>
    </source>
</evidence>
<keyword evidence="3 6" id="KW-0731">Sigma factor</keyword>
<evidence type="ECO:0000313" key="10">
    <source>
        <dbReference type="EMBL" id="ERL46485.1"/>
    </source>
</evidence>
<dbReference type="GO" id="GO:0003677">
    <property type="term" value="F:DNA binding"/>
    <property type="evidence" value="ECO:0007669"/>
    <property type="project" value="UniProtKB-KW"/>
</dbReference>
<dbReference type="InterPro" id="IPR036388">
    <property type="entry name" value="WH-like_DNA-bd_sf"/>
</dbReference>
<evidence type="ECO:0000256" key="5">
    <source>
        <dbReference type="ARBA" id="ARBA00023163"/>
    </source>
</evidence>
<dbReference type="InterPro" id="IPR013325">
    <property type="entry name" value="RNA_pol_sigma_r2"/>
</dbReference>